<organism evidence="2 3">
    <name type="scientific">Aureibaculum marinum</name>
    <dbReference type="NCBI Taxonomy" id="2487930"/>
    <lineage>
        <taxon>Bacteria</taxon>
        <taxon>Pseudomonadati</taxon>
        <taxon>Bacteroidota</taxon>
        <taxon>Flavobacteriia</taxon>
        <taxon>Flavobacteriales</taxon>
        <taxon>Flavobacteriaceae</taxon>
        <taxon>Aureibaculum</taxon>
    </lineage>
</organism>
<dbReference type="OrthoDB" id="9768004at2"/>
<sequence length="462" mass="52526">MRKVTVYFLLAVFALATSCGSSDRGELTGVRSKKKFFPEKPLGMTLIPGGAFTMGKTDEDIAGALNTPSRTVTVRPFYMDETEITNAEYREFVVWVRDSIVRTQLALLAEEQGFGAASADLDAGPSKSSDDGIQKYKFAEPDTTANVYYKYMMDNYGSLGDLNSPTEGKALNWEPELIWNVADYPDASYAEAMDSLYLPITEVFDGKRIINTKKLLYLYYTFDREGAARNSSNRKDYIKKNVVEVYPDTTVWVKDFNYSYNDPMHQDYFWHQAYNDYPVVGVTWYQAKAFCDFRTQKKNRYLANKKGGGRVPNFRLPTETEWEFAARGGLEYAKYPWGGPYTVTDRGCFMANFKPQRGDYAADGALYTIEAKSYTPNDYGLYNMAGNVSEWTDTAYDPASYYLGSTMNPNVNDSNNKRKVIRGGSWKDVAYFLEVSTRDYEYGDSARSYIGFRTVQDYMGVK</sequence>
<dbReference type="Proteomes" id="UP000270856">
    <property type="component" value="Unassembled WGS sequence"/>
</dbReference>
<dbReference type="SUPFAM" id="SSF56436">
    <property type="entry name" value="C-type lectin-like"/>
    <property type="match status" value="1"/>
</dbReference>
<comment type="caution">
    <text evidence="2">The sequence shown here is derived from an EMBL/GenBank/DDBJ whole genome shotgun (WGS) entry which is preliminary data.</text>
</comment>
<dbReference type="PROSITE" id="PS51257">
    <property type="entry name" value="PROKAR_LIPOPROTEIN"/>
    <property type="match status" value="1"/>
</dbReference>
<name>A0A3N4P3Y4_9FLAO</name>
<dbReference type="InterPro" id="IPR005532">
    <property type="entry name" value="SUMF_dom"/>
</dbReference>
<dbReference type="Pfam" id="PF03781">
    <property type="entry name" value="FGE-sulfatase"/>
    <property type="match status" value="2"/>
</dbReference>
<keyword evidence="2" id="KW-0449">Lipoprotein</keyword>
<dbReference type="InterPro" id="IPR042095">
    <property type="entry name" value="SUMF_sf"/>
</dbReference>
<protein>
    <submittedName>
        <fullName evidence="2">Gliding motility lipoprotein GldK</fullName>
    </submittedName>
</protein>
<dbReference type="GO" id="GO:0120147">
    <property type="term" value="F:formylglycine-generating oxidase activity"/>
    <property type="evidence" value="ECO:0007669"/>
    <property type="project" value="TreeGrafter"/>
</dbReference>
<feature type="domain" description="Sulfatase-modifying factor enzyme-like" evidence="1">
    <location>
        <begin position="44"/>
        <end position="96"/>
    </location>
</feature>
<gene>
    <name evidence="2" type="primary">gldK</name>
    <name evidence="2" type="ORF">EGM88_03630</name>
</gene>
<dbReference type="PANTHER" id="PTHR23150:SF19">
    <property type="entry name" value="FORMYLGLYCINE-GENERATING ENZYME"/>
    <property type="match status" value="1"/>
</dbReference>
<dbReference type="EMBL" id="RPFJ01000003">
    <property type="protein sequence ID" value="RPD99646.1"/>
    <property type="molecule type" value="Genomic_DNA"/>
</dbReference>
<dbReference type="PANTHER" id="PTHR23150">
    <property type="entry name" value="SULFATASE MODIFYING FACTOR 1, 2"/>
    <property type="match status" value="1"/>
</dbReference>
<dbReference type="InterPro" id="IPR019866">
    <property type="entry name" value="Glid_motil-assoc_lipo_GldK"/>
</dbReference>
<feature type="domain" description="Sulfatase-modifying factor enzyme-like" evidence="1">
    <location>
        <begin position="250"/>
        <end position="455"/>
    </location>
</feature>
<evidence type="ECO:0000313" key="2">
    <source>
        <dbReference type="EMBL" id="RPD99646.1"/>
    </source>
</evidence>
<dbReference type="InterPro" id="IPR051043">
    <property type="entry name" value="Sulfatase_Mod_Factor_Kinase"/>
</dbReference>
<proteinExistence type="predicted"/>
<accession>A0A3N4P3Y4</accession>
<dbReference type="NCBIfam" id="TIGR03525">
    <property type="entry name" value="GldK"/>
    <property type="match status" value="1"/>
</dbReference>
<dbReference type="AlphaFoldDB" id="A0A3N4P3Y4"/>
<keyword evidence="3" id="KW-1185">Reference proteome</keyword>
<dbReference type="RefSeq" id="WP_123896611.1">
    <property type="nucleotide sequence ID" value="NZ_RPFJ01000003.1"/>
</dbReference>
<evidence type="ECO:0000313" key="3">
    <source>
        <dbReference type="Proteomes" id="UP000270856"/>
    </source>
</evidence>
<reference evidence="2 3" key="1">
    <citation type="submission" date="2018-11" db="EMBL/GenBank/DDBJ databases">
        <title>Aureibaculum marinum gen. nov., sp. nov., a member of the family Flavobacteriaceae isolated from the Bohai Sea.</title>
        <authorList>
            <person name="Ji X."/>
        </authorList>
    </citation>
    <scope>NUCLEOTIDE SEQUENCE [LARGE SCALE GENOMIC DNA]</scope>
    <source>
        <strain evidence="2 3">BH-SD17</strain>
    </source>
</reference>
<evidence type="ECO:0000259" key="1">
    <source>
        <dbReference type="Pfam" id="PF03781"/>
    </source>
</evidence>
<dbReference type="Gene3D" id="3.90.1580.10">
    <property type="entry name" value="paralog of FGE (formylglycine-generating enzyme)"/>
    <property type="match status" value="2"/>
</dbReference>
<dbReference type="InterPro" id="IPR016187">
    <property type="entry name" value="CTDL_fold"/>
</dbReference>